<dbReference type="InterPro" id="IPR010982">
    <property type="entry name" value="Lambda_DNA-bd_dom_sf"/>
</dbReference>
<dbReference type="CDD" id="cd00093">
    <property type="entry name" value="HTH_XRE"/>
    <property type="match status" value="1"/>
</dbReference>
<dbReference type="Gene3D" id="1.10.260.40">
    <property type="entry name" value="lambda repressor-like DNA-binding domains"/>
    <property type="match status" value="1"/>
</dbReference>
<dbReference type="RefSeq" id="WP_306748445.1">
    <property type="nucleotide sequence ID" value="NZ_NSDM01000011.1"/>
</dbReference>
<comment type="caution">
    <text evidence="2">The sequence shown here is derived from an EMBL/GenBank/DDBJ whole genome shotgun (WGS) entry which is preliminary data.</text>
</comment>
<dbReference type="SMART" id="SM00530">
    <property type="entry name" value="HTH_XRE"/>
    <property type="match status" value="1"/>
</dbReference>
<evidence type="ECO:0000259" key="1">
    <source>
        <dbReference type="PROSITE" id="PS50943"/>
    </source>
</evidence>
<keyword evidence="3" id="KW-1185">Reference proteome</keyword>
<dbReference type="Pfam" id="PF19054">
    <property type="entry name" value="DUF5753"/>
    <property type="match status" value="1"/>
</dbReference>
<dbReference type="InterPro" id="IPR043917">
    <property type="entry name" value="DUF5753"/>
</dbReference>
<dbReference type="PROSITE" id="PS50943">
    <property type="entry name" value="HTH_CROC1"/>
    <property type="match status" value="1"/>
</dbReference>
<dbReference type="SUPFAM" id="SSF47413">
    <property type="entry name" value="lambda repressor-like DNA-binding domains"/>
    <property type="match status" value="1"/>
</dbReference>
<accession>A0ABU0X4U6</accession>
<dbReference type="Pfam" id="PF13560">
    <property type="entry name" value="HTH_31"/>
    <property type="match status" value="1"/>
</dbReference>
<reference evidence="2 3" key="1">
    <citation type="submission" date="2017-06" db="EMBL/GenBank/DDBJ databases">
        <title>Cultured bacterium strain Saccharothrix yanglingensis Hhs.015.</title>
        <authorList>
            <person name="Xia Y."/>
        </authorList>
    </citation>
    <scope>NUCLEOTIDE SEQUENCE [LARGE SCALE GENOMIC DNA]</scope>
    <source>
        <strain evidence="2 3">Hhs.015</strain>
    </source>
</reference>
<gene>
    <name evidence="2" type="ORF">CKY47_24245</name>
</gene>
<feature type="domain" description="HTH cro/C1-type" evidence="1">
    <location>
        <begin position="16"/>
        <end position="71"/>
    </location>
</feature>
<dbReference type="Proteomes" id="UP001225605">
    <property type="component" value="Unassembled WGS sequence"/>
</dbReference>
<dbReference type="EMBL" id="NSDM01000011">
    <property type="protein sequence ID" value="MDQ2587037.1"/>
    <property type="molecule type" value="Genomic_DNA"/>
</dbReference>
<evidence type="ECO:0000313" key="2">
    <source>
        <dbReference type="EMBL" id="MDQ2587037.1"/>
    </source>
</evidence>
<dbReference type="InterPro" id="IPR001387">
    <property type="entry name" value="Cro/C1-type_HTH"/>
</dbReference>
<evidence type="ECO:0000313" key="3">
    <source>
        <dbReference type="Proteomes" id="UP001225605"/>
    </source>
</evidence>
<name>A0ABU0X4U6_9PSEU</name>
<sequence>MPMRPSFRRRKLARRLRRMREEAGMTIEDAAARLDKHRNSLYRIEAGETKVDVHLARTMMDVYDHYAPDLLDQVRDALTPGWWTTYGLRNMGYVDIETEAVAVRELTLLHVPGLLQTEDYARAVLESGQRWSKPELAAHVKVRMVRQRRLTAEDDPLHLTALVDETALRQRIGSSALMREQLEYLTMVAEVDTVDLRVLPQTIGAHAGQRGPFTLLYFPDPAEPPLLYVSYATGALHSEDPDQVNRAKVLFENLLGLALAPAESVALIERVHAEFE</sequence>
<proteinExistence type="predicted"/>
<protein>
    <submittedName>
        <fullName evidence="2">Transcriptional regulator</fullName>
    </submittedName>
</protein>
<organism evidence="2 3">
    <name type="scientific">Saccharothrix yanglingensis</name>
    <dbReference type="NCBI Taxonomy" id="659496"/>
    <lineage>
        <taxon>Bacteria</taxon>
        <taxon>Bacillati</taxon>
        <taxon>Actinomycetota</taxon>
        <taxon>Actinomycetes</taxon>
        <taxon>Pseudonocardiales</taxon>
        <taxon>Pseudonocardiaceae</taxon>
        <taxon>Saccharothrix</taxon>
    </lineage>
</organism>